<evidence type="ECO:0000256" key="2">
    <source>
        <dbReference type="ARBA" id="ARBA00022692"/>
    </source>
</evidence>
<keyword evidence="8" id="KW-1185">Reference proteome</keyword>
<dbReference type="Gene3D" id="1.20.1070.10">
    <property type="entry name" value="Rhodopsin 7-helix transmembrane proteins"/>
    <property type="match status" value="1"/>
</dbReference>
<evidence type="ECO:0000313" key="7">
    <source>
        <dbReference type="EMBL" id="KAK0620395.1"/>
    </source>
</evidence>
<feature type="transmembrane region" description="Helical" evidence="6">
    <location>
        <begin position="148"/>
        <end position="167"/>
    </location>
</feature>
<dbReference type="AlphaFoldDB" id="A0AA39WRS1"/>
<keyword evidence="7" id="KW-0675">Receptor</keyword>
<dbReference type="InterPro" id="IPR000276">
    <property type="entry name" value="GPCR_Rhodpsn"/>
</dbReference>
<dbReference type="CDD" id="cd00637">
    <property type="entry name" value="7tm_classA_rhodopsin-like"/>
    <property type="match status" value="1"/>
</dbReference>
<organism evidence="7 8">
    <name type="scientific">Immersiella caudata</name>
    <dbReference type="NCBI Taxonomy" id="314043"/>
    <lineage>
        <taxon>Eukaryota</taxon>
        <taxon>Fungi</taxon>
        <taxon>Dikarya</taxon>
        <taxon>Ascomycota</taxon>
        <taxon>Pezizomycotina</taxon>
        <taxon>Sordariomycetes</taxon>
        <taxon>Sordariomycetidae</taxon>
        <taxon>Sordariales</taxon>
        <taxon>Lasiosphaeriaceae</taxon>
        <taxon>Immersiella</taxon>
    </lineage>
</organism>
<feature type="transmembrane region" description="Helical" evidence="6">
    <location>
        <begin position="99"/>
        <end position="123"/>
    </location>
</feature>
<evidence type="ECO:0000313" key="8">
    <source>
        <dbReference type="Proteomes" id="UP001175000"/>
    </source>
</evidence>
<feature type="region of interest" description="Disordered" evidence="5">
    <location>
        <begin position="381"/>
        <end position="402"/>
    </location>
</feature>
<dbReference type="Proteomes" id="UP001175000">
    <property type="component" value="Unassembled WGS sequence"/>
</dbReference>
<dbReference type="EMBL" id="JAULSU010000004">
    <property type="protein sequence ID" value="KAK0620395.1"/>
    <property type="molecule type" value="Genomic_DNA"/>
</dbReference>
<evidence type="ECO:0000256" key="6">
    <source>
        <dbReference type="SAM" id="Phobius"/>
    </source>
</evidence>
<dbReference type="GO" id="GO:0007189">
    <property type="term" value="P:adenylate cyclase-activating G protein-coupled receptor signaling pathway"/>
    <property type="evidence" value="ECO:0007669"/>
    <property type="project" value="TreeGrafter"/>
</dbReference>
<keyword evidence="2 6" id="KW-0812">Transmembrane</keyword>
<comment type="caution">
    <text evidence="7">The sequence shown here is derived from an EMBL/GenBank/DDBJ whole genome shotgun (WGS) entry which is preliminary data.</text>
</comment>
<sequence length="402" mass="44607">MIGNAGLRGHAGEEHGTPYSLPSSHRQGLVIVAVLSGLSLVTSTLALLYLTFKLTRWHIRTGRAPKAPSDNVPEAPFIKDAFSIRDPAKLRQKSQVNQFVVLILNLLLADIHQAAAFLINAIWARYNIIDVDSPACFAQGWLVSTGDLASSCIIAAIAFHTYLAVVWNYKPPQWAVYSTMVGLWVFDYALAIIGPAITSNGRDYGGFYVRAAAWCWMNIHYETYRLVFHYLFIFICFALTSVLYILIFFYIRRRPSPAGNNHGGHHKAFLLYPVIYVICTAPLALGRILTMAGVKVPISYFYAAGALIASNGWLDALLWGVTRQRLLFGSEVDSEDTGLDTFAFMRTPKNRKYGNIVWVEGGAGSGSEMVGRVVPSWGMAPRTKQGEMGNPSEEFEFQRQLP</sequence>
<feature type="region of interest" description="Disordered" evidence="5">
    <location>
        <begin position="1"/>
        <end position="20"/>
    </location>
</feature>
<dbReference type="Pfam" id="PF00001">
    <property type="entry name" value="7tm_1"/>
    <property type="match status" value="1"/>
</dbReference>
<dbReference type="PANTHER" id="PTHR23112">
    <property type="entry name" value="G PROTEIN-COUPLED RECEPTOR 157-RELATED"/>
    <property type="match status" value="1"/>
</dbReference>
<protein>
    <submittedName>
        <fullName evidence="7">G protein-coupled glucose receptor regulating Gpa2-domain-containing protein</fullName>
    </submittedName>
</protein>
<dbReference type="GO" id="GO:0004930">
    <property type="term" value="F:G protein-coupled receptor activity"/>
    <property type="evidence" value="ECO:0007669"/>
    <property type="project" value="InterPro"/>
</dbReference>
<keyword evidence="4 6" id="KW-0472">Membrane</keyword>
<dbReference type="SUPFAM" id="SSF81321">
    <property type="entry name" value="Family A G protein-coupled receptor-like"/>
    <property type="match status" value="1"/>
</dbReference>
<feature type="transmembrane region" description="Helical" evidence="6">
    <location>
        <begin position="227"/>
        <end position="250"/>
    </location>
</feature>
<evidence type="ECO:0000256" key="4">
    <source>
        <dbReference type="ARBA" id="ARBA00023136"/>
    </source>
</evidence>
<reference evidence="7" key="1">
    <citation type="submission" date="2023-06" db="EMBL/GenBank/DDBJ databases">
        <title>Genome-scale phylogeny and comparative genomics of the fungal order Sordariales.</title>
        <authorList>
            <consortium name="Lawrence Berkeley National Laboratory"/>
            <person name="Hensen N."/>
            <person name="Bonometti L."/>
            <person name="Westerberg I."/>
            <person name="Brannstrom I.O."/>
            <person name="Guillou S."/>
            <person name="Cros-Aarteil S."/>
            <person name="Calhoun S."/>
            <person name="Haridas S."/>
            <person name="Kuo A."/>
            <person name="Mondo S."/>
            <person name="Pangilinan J."/>
            <person name="Riley R."/>
            <person name="Labutti K."/>
            <person name="Andreopoulos B."/>
            <person name="Lipzen A."/>
            <person name="Chen C."/>
            <person name="Yanf M."/>
            <person name="Daum C."/>
            <person name="Ng V."/>
            <person name="Clum A."/>
            <person name="Steindorff A."/>
            <person name="Ohm R."/>
            <person name="Martin F."/>
            <person name="Silar P."/>
            <person name="Natvig D."/>
            <person name="Lalanne C."/>
            <person name="Gautier V."/>
            <person name="Ament-Velasquez S.L."/>
            <person name="Kruys A."/>
            <person name="Hutchinson M.I."/>
            <person name="Powell A.J."/>
            <person name="Barry K."/>
            <person name="Miller A.N."/>
            <person name="Grigoriev I.V."/>
            <person name="Debuchy R."/>
            <person name="Gladieux P."/>
            <person name="Thoren M.H."/>
            <person name="Johannesson H."/>
        </authorList>
    </citation>
    <scope>NUCLEOTIDE SEQUENCE</scope>
    <source>
        <strain evidence="7">CBS 606.72</strain>
    </source>
</reference>
<dbReference type="GO" id="GO:0005886">
    <property type="term" value="C:plasma membrane"/>
    <property type="evidence" value="ECO:0007669"/>
    <property type="project" value="TreeGrafter"/>
</dbReference>
<gene>
    <name evidence="7" type="ORF">B0T14DRAFT_496936</name>
</gene>
<keyword evidence="3 6" id="KW-1133">Transmembrane helix</keyword>
<comment type="subcellular location">
    <subcellularLocation>
        <location evidence="1">Membrane</location>
        <topology evidence="1">Multi-pass membrane protein</topology>
    </subcellularLocation>
</comment>
<dbReference type="PANTHER" id="PTHR23112:SF37">
    <property type="entry name" value="G PROTEIN-COUPLED RECEPTOR GPR1"/>
    <property type="match status" value="1"/>
</dbReference>
<feature type="transmembrane region" description="Helical" evidence="6">
    <location>
        <begin position="300"/>
        <end position="321"/>
    </location>
</feature>
<evidence type="ECO:0000256" key="3">
    <source>
        <dbReference type="ARBA" id="ARBA00022989"/>
    </source>
</evidence>
<name>A0AA39WRS1_9PEZI</name>
<evidence type="ECO:0000256" key="1">
    <source>
        <dbReference type="ARBA" id="ARBA00004141"/>
    </source>
</evidence>
<feature type="transmembrane region" description="Helical" evidence="6">
    <location>
        <begin position="174"/>
        <end position="197"/>
    </location>
</feature>
<feature type="transmembrane region" description="Helical" evidence="6">
    <location>
        <begin position="28"/>
        <end position="50"/>
    </location>
</feature>
<feature type="transmembrane region" description="Helical" evidence="6">
    <location>
        <begin position="270"/>
        <end position="294"/>
    </location>
</feature>
<accession>A0AA39WRS1</accession>
<evidence type="ECO:0000256" key="5">
    <source>
        <dbReference type="SAM" id="MobiDB-lite"/>
    </source>
</evidence>
<proteinExistence type="predicted"/>